<dbReference type="GO" id="GO:0003723">
    <property type="term" value="F:RNA binding"/>
    <property type="evidence" value="ECO:0007669"/>
    <property type="project" value="InterPro"/>
</dbReference>
<comment type="catalytic activity">
    <reaction evidence="4 5">
        <text>uridine(38/39/40) in tRNA = pseudouridine(38/39/40) in tRNA</text>
        <dbReference type="Rhea" id="RHEA:22376"/>
        <dbReference type="Rhea" id="RHEA-COMP:10085"/>
        <dbReference type="Rhea" id="RHEA-COMP:10087"/>
        <dbReference type="ChEBI" id="CHEBI:65314"/>
        <dbReference type="ChEBI" id="CHEBI:65315"/>
        <dbReference type="EC" id="5.4.99.12"/>
    </reaction>
</comment>
<dbReference type="Pfam" id="PF01416">
    <property type="entry name" value="PseudoU_synth_1"/>
    <property type="match status" value="1"/>
</dbReference>
<evidence type="ECO:0000256" key="5">
    <source>
        <dbReference type="RuleBase" id="RU003792"/>
    </source>
</evidence>
<dbReference type="EC" id="5.4.99.12" evidence="4"/>
<reference evidence="7 8" key="1">
    <citation type="submission" date="2018-11" db="EMBL/GenBank/DDBJ databases">
        <title>Genomes From Bacteria Associated with the Canine Oral Cavity: a Test Case for Automated Genome-Based Taxonomic Assignment.</title>
        <authorList>
            <person name="Coil D.A."/>
            <person name="Jospin G."/>
            <person name="Darling A.E."/>
            <person name="Wallis C."/>
            <person name="Davis I.J."/>
            <person name="Harris S."/>
            <person name="Eisen J.A."/>
            <person name="Holcombe L.J."/>
            <person name="O'Flynn C."/>
        </authorList>
    </citation>
    <scope>NUCLEOTIDE SEQUENCE [LARGE SCALE GENOMIC DNA]</scope>
    <source>
        <strain evidence="7 8">OH770</strain>
    </source>
</reference>
<evidence type="ECO:0000256" key="1">
    <source>
        <dbReference type="ARBA" id="ARBA00009375"/>
    </source>
</evidence>
<sequence length="348" mass="37524">MALSHPPELSQGASHRLRLDLAYDGTLFHGWATQPGLRTVEGEISEVLSMIARGPVTLTVAGRTDAGVHASAQTAHADLPQNLWESALRARSSTSAQERSAESLAARELPTQAQTIHALTIQAGERLSHRINSILARRYAQYCEERGQRVPRGTSDVLIHAVQPVSSDFDARFSAIGRAYVYRMSDGQAARSPLRRHDVVWLGGGALDVDAMNEAAVALLGEHDFLAYCRPRQGATTIRTLRTLRFSRADGGVIEAEVEADAFCHSMVRSLVGAAIEVGSGRRAVGWMAELLAARSREQAAPIAPAHGLTLQRVDYPPAGEWATRAAAARRRRDEVPAAGKQGDCCDG</sequence>
<comment type="caution">
    <text evidence="4">Lacks conserved residue(s) required for the propagation of feature annotation.</text>
</comment>
<protein>
    <recommendedName>
        <fullName evidence="4">tRNA pseudouridine synthase A</fullName>
        <ecNumber evidence="4">5.4.99.12</ecNumber>
    </recommendedName>
    <alternativeName>
        <fullName evidence="4">tRNA pseudouridine(38-40) synthase</fullName>
    </alternativeName>
    <alternativeName>
        <fullName evidence="4">tRNA pseudouridylate synthase I</fullName>
    </alternativeName>
    <alternativeName>
        <fullName evidence="4">tRNA-uridine isomerase I</fullName>
    </alternativeName>
</protein>
<name>A0A3P1SF24_9ACTO</name>
<evidence type="ECO:0000313" key="8">
    <source>
        <dbReference type="Proteomes" id="UP000280444"/>
    </source>
</evidence>
<feature type="binding site" evidence="4">
    <location>
        <position position="180"/>
    </location>
    <ligand>
        <name>substrate</name>
    </ligand>
</feature>
<dbReference type="RefSeq" id="WP_124869425.1">
    <property type="nucleotide sequence ID" value="NZ_RQZF01000003.1"/>
</dbReference>
<keyword evidence="3 4" id="KW-0413">Isomerase</keyword>
<dbReference type="HAMAP" id="MF_00171">
    <property type="entry name" value="TruA"/>
    <property type="match status" value="1"/>
</dbReference>
<dbReference type="Gene3D" id="3.30.70.580">
    <property type="entry name" value="Pseudouridine synthase I, catalytic domain, N-terminal subdomain"/>
    <property type="match status" value="1"/>
</dbReference>
<dbReference type="GO" id="GO:0160147">
    <property type="term" value="F:tRNA pseudouridine(38-40) synthase activity"/>
    <property type="evidence" value="ECO:0007669"/>
    <property type="project" value="UniProtKB-EC"/>
</dbReference>
<dbReference type="InterPro" id="IPR020095">
    <property type="entry name" value="PsdUridine_synth_TruA_C"/>
</dbReference>
<keyword evidence="8" id="KW-1185">Reference proteome</keyword>
<dbReference type="OrthoDB" id="9811823at2"/>
<dbReference type="EMBL" id="RQZF01000003">
    <property type="protein sequence ID" value="RRC95606.1"/>
    <property type="molecule type" value="Genomic_DNA"/>
</dbReference>
<evidence type="ECO:0000313" key="7">
    <source>
        <dbReference type="EMBL" id="RRC95606.1"/>
    </source>
</evidence>
<accession>A0A3P1SF24</accession>
<evidence type="ECO:0000259" key="6">
    <source>
        <dbReference type="Pfam" id="PF01416"/>
    </source>
</evidence>
<gene>
    <name evidence="4 7" type="primary">truA</name>
    <name evidence="7" type="ORF">EII11_04895</name>
</gene>
<comment type="subunit">
    <text evidence="4">Homodimer.</text>
</comment>
<dbReference type="PANTHER" id="PTHR11142:SF0">
    <property type="entry name" value="TRNA PSEUDOURIDINE SYNTHASE-LIKE 1"/>
    <property type="match status" value="1"/>
</dbReference>
<evidence type="ECO:0000256" key="2">
    <source>
        <dbReference type="ARBA" id="ARBA00022694"/>
    </source>
</evidence>
<dbReference type="Proteomes" id="UP000280444">
    <property type="component" value="Unassembled WGS sequence"/>
</dbReference>
<dbReference type="GO" id="GO:0031119">
    <property type="term" value="P:tRNA pseudouridine synthesis"/>
    <property type="evidence" value="ECO:0007669"/>
    <property type="project" value="UniProtKB-UniRule"/>
</dbReference>
<dbReference type="InterPro" id="IPR020103">
    <property type="entry name" value="PsdUridine_synth_cat_dom_sf"/>
</dbReference>
<organism evidence="7 8">
    <name type="scientific">Schaalia canis</name>
    <dbReference type="NCBI Taxonomy" id="100469"/>
    <lineage>
        <taxon>Bacteria</taxon>
        <taxon>Bacillati</taxon>
        <taxon>Actinomycetota</taxon>
        <taxon>Actinomycetes</taxon>
        <taxon>Actinomycetales</taxon>
        <taxon>Actinomycetaceae</taxon>
        <taxon>Schaalia</taxon>
    </lineage>
</organism>
<dbReference type="Gene3D" id="3.30.70.660">
    <property type="entry name" value="Pseudouridine synthase I, catalytic domain, C-terminal subdomain"/>
    <property type="match status" value="1"/>
</dbReference>
<dbReference type="CDD" id="cd02570">
    <property type="entry name" value="PseudoU_synth_EcTruA"/>
    <property type="match status" value="1"/>
</dbReference>
<proteinExistence type="inferred from homology"/>
<feature type="domain" description="Pseudouridine synthase I TruA alpha/beta" evidence="6">
    <location>
        <begin position="215"/>
        <end position="317"/>
    </location>
</feature>
<dbReference type="InterPro" id="IPR001406">
    <property type="entry name" value="PsdUridine_synth_TruA"/>
</dbReference>
<evidence type="ECO:0000256" key="4">
    <source>
        <dbReference type="HAMAP-Rule" id="MF_00171"/>
    </source>
</evidence>
<comment type="similarity">
    <text evidence="1 4 5">Belongs to the tRNA pseudouridine synthase TruA family.</text>
</comment>
<feature type="active site" description="Nucleophile" evidence="4">
    <location>
        <position position="65"/>
    </location>
</feature>
<dbReference type="InterPro" id="IPR020097">
    <property type="entry name" value="PsdUridine_synth_TruA_a/b_dom"/>
</dbReference>
<evidence type="ECO:0000256" key="3">
    <source>
        <dbReference type="ARBA" id="ARBA00023235"/>
    </source>
</evidence>
<keyword evidence="2 4" id="KW-0819">tRNA processing</keyword>
<dbReference type="AlphaFoldDB" id="A0A3P1SF24"/>
<dbReference type="SUPFAM" id="SSF55120">
    <property type="entry name" value="Pseudouridine synthase"/>
    <property type="match status" value="1"/>
</dbReference>
<dbReference type="PANTHER" id="PTHR11142">
    <property type="entry name" value="PSEUDOURIDYLATE SYNTHASE"/>
    <property type="match status" value="1"/>
</dbReference>
<dbReference type="InterPro" id="IPR020094">
    <property type="entry name" value="TruA/RsuA/RluB/E/F_N"/>
</dbReference>
<comment type="function">
    <text evidence="4">Formation of pseudouridine at positions 38, 39 and 40 in the anticodon stem and loop of transfer RNAs.</text>
</comment>
<comment type="caution">
    <text evidence="7">The sequence shown here is derived from an EMBL/GenBank/DDBJ whole genome shotgun (WGS) entry which is preliminary data.</text>
</comment>